<reference evidence="14 15" key="1">
    <citation type="journal article" date="2002" name="Proc. Natl. Acad. Sci. U.S.A.">
        <title>The complete genome sequence of Chlorobium tepidum TLS, a photosynthetic, anaerobic, green-sulfur bacterium.</title>
        <authorList>
            <person name="Eisen J.A."/>
            <person name="Nelson K.E."/>
            <person name="Paulsen I.T."/>
            <person name="Heidelberg J.F."/>
            <person name="Wu M."/>
            <person name="Dodson R.J."/>
            <person name="Deboy R."/>
            <person name="Gwinn M.L."/>
            <person name="Nelson W.C."/>
            <person name="Haft D.H."/>
            <person name="Hickey E.K."/>
            <person name="Peterson J.D."/>
            <person name="Durkin A.S."/>
            <person name="Kolonay J.L."/>
            <person name="Yang F."/>
            <person name="Holt I."/>
            <person name="Umayam L.A."/>
            <person name="Mason T."/>
            <person name="Brenner M."/>
            <person name="Shea T.P."/>
            <person name="Parksey D."/>
            <person name="Nierman W.C."/>
            <person name="Feldblyum T.V."/>
            <person name="Hansen C.L."/>
            <person name="Craven M.B."/>
            <person name="Radune D."/>
            <person name="Vamathevan J."/>
            <person name="Khouri H."/>
            <person name="White O."/>
            <person name="Gruber T.M."/>
            <person name="Ketchum K.A."/>
            <person name="Venter J.C."/>
            <person name="Tettelin H."/>
            <person name="Bryant D.A."/>
            <person name="Fraser C.M."/>
        </authorList>
    </citation>
    <scope>NUCLEOTIDE SEQUENCE [LARGE SCALE GENOMIC DNA]</scope>
    <source>
        <strain evidence="15">ATCC 49652 / DSM 12025 / NBRC 103806 / TLS</strain>
    </source>
</reference>
<name>Q8KAW5_CHLTE</name>
<keyword evidence="12" id="KW-1133">Transmembrane helix</keyword>
<dbReference type="GO" id="GO:0003841">
    <property type="term" value="F:1-acylglycerol-3-phosphate O-acyltransferase activity"/>
    <property type="evidence" value="ECO:0007669"/>
    <property type="project" value="UniProtKB-UniRule"/>
</dbReference>
<keyword evidence="9 11" id="KW-0443">Lipid metabolism</keyword>
<dbReference type="EC" id="2.3.1.51" evidence="5 11"/>
<evidence type="ECO:0000256" key="1">
    <source>
        <dbReference type="ARBA" id="ARBA00001141"/>
    </source>
</evidence>
<keyword evidence="15" id="KW-1185">Reference proteome</keyword>
<evidence type="ECO:0000313" key="14">
    <source>
        <dbReference type="EMBL" id="AAM73253.1"/>
    </source>
</evidence>
<dbReference type="EnsemblBacteria" id="AAM73253">
    <property type="protein sequence ID" value="AAM73253"/>
    <property type="gene ID" value="CT2036"/>
</dbReference>
<dbReference type="eggNOG" id="COG0204">
    <property type="taxonomic scope" value="Bacteria"/>
</dbReference>
<dbReference type="GO" id="GO:0016020">
    <property type="term" value="C:membrane"/>
    <property type="evidence" value="ECO:0007669"/>
    <property type="project" value="InterPro"/>
</dbReference>
<keyword evidence="11" id="KW-0594">Phospholipid biosynthesis</keyword>
<dbReference type="CDD" id="cd07989">
    <property type="entry name" value="LPLAT_AGPAT-like"/>
    <property type="match status" value="1"/>
</dbReference>
<keyword evidence="8 11" id="KW-0808">Transferase</keyword>
<dbReference type="KEGG" id="cte:CT2036"/>
<dbReference type="AlphaFoldDB" id="Q8KAW5"/>
<dbReference type="OrthoDB" id="9803035at2"/>
<sequence length="232" mass="25597">MNFQTLLFFLVIIPVMFFGMLFALVLNLFDPSGDQFHKMAAWWGRFSARVLGIEVKVEGEENYNPNKNYLVVSNHAGMADIPLILGSMKLNLRFVAKEELGKIPVFGPALKSAGYVFIKRGQNREALQSMLKAADTLKAGRSIHIFPEGTRSKTGKILPFKRGAFIIAEKAKVPVLPVTIVGSNLITPKKSLKINHGTVRLIIGKPIEPAKAEALMKESYSVISENLEKSAA</sequence>
<evidence type="ECO:0000256" key="5">
    <source>
        <dbReference type="ARBA" id="ARBA00013211"/>
    </source>
</evidence>
<dbReference type="SUPFAM" id="SSF69593">
    <property type="entry name" value="Glycerol-3-phosphate (1)-acyltransferase"/>
    <property type="match status" value="1"/>
</dbReference>
<comment type="catalytic activity">
    <reaction evidence="1 11">
        <text>a 1-acyl-sn-glycero-3-phosphate + an acyl-CoA = a 1,2-diacyl-sn-glycero-3-phosphate + CoA</text>
        <dbReference type="Rhea" id="RHEA:19709"/>
        <dbReference type="ChEBI" id="CHEBI:57287"/>
        <dbReference type="ChEBI" id="CHEBI:57970"/>
        <dbReference type="ChEBI" id="CHEBI:58342"/>
        <dbReference type="ChEBI" id="CHEBI:58608"/>
        <dbReference type="EC" id="2.3.1.51"/>
    </reaction>
</comment>
<evidence type="ECO:0000256" key="4">
    <source>
        <dbReference type="ARBA" id="ARBA00008655"/>
    </source>
</evidence>
<dbReference type="EMBL" id="AE006470">
    <property type="protein sequence ID" value="AAM73253.1"/>
    <property type="molecule type" value="Genomic_DNA"/>
</dbReference>
<dbReference type="PANTHER" id="PTHR10434:SF64">
    <property type="entry name" value="1-ACYL-SN-GLYCEROL-3-PHOSPHATE ACYLTRANSFERASE-RELATED"/>
    <property type="match status" value="1"/>
</dbReference>
<proteinExistence type="inferred from homology"/>
<evidence type="ECO:0000259" key="13">
    <source>
        <dbReference type="SMART" id="SM00563"/>
    </source>
</evidence>
<evidence type="ECO:0000256" key="2">
    <source>
        <dbReference type="ARBA" id="ARBA00004728"/>
    </source>
</evidence>
<feature type="transmembrane region" description="Helical" evidence="12">
    <location>
        <begin position="6"/>
        <end position="29"/>
    </location>
</feature>
<dbReference type="STRING" id="194439.CT2036"/>
<feature type="domain" description="Phospholipid/glycerol acyltransferase" evidence="13">
    <location>
        <begin position="69"/>
        <end position="183"/>
    </location>
</feature>
<accession>Q8KAW5</accession>
<evidence type="ECO:0000256" key="11">
    <source>
        <dbReference type="RuleBase" id="RU361267"/>
    </source>
</evidence>
<organism evidence="14 15">
    <name type="scientific">Chlorobaculum tepidum (strain ATCC 49652 / DSM 12025 / NBRC 103806 / TLS)</name>
    <name type="common">Chlorobium tepidum</name>
    <dbReference type="NCBI Taxonomy" id="194439"/>
    <lineage>
        <taxon>Bacteria</taxon>
        <taxon>Pseudomonadati</taxon>
        <taxon>Chlorobiota</taxon>
        <taxon>Chlorobiia</taxon>
        <taxon>Chlorobiales</taxon>
        <taxon>Chlorobiaceae</taxon>
        <taxon>Chlorobaculum</taxon>
    </lineage>
</organism>
<dbReference type="HOGENOM" id="CLU_027938_6_3_10"/>
<dbReference type="NCBIfam" id="TIGR00530">
    <property type="entry name" value="AGP_acyltrn"/>
    <property type="match status" value="1"/>
</dbReference>
<evidence type="ECO:0000256" key="7">
    <source>
        <dbReference type="ARBA" id="ARBA00022516"/>
    </source>
</evidence>
<protein>
    <recommendedName>
        <fullName evidence="6 11">1-acyl-sn-glycerol-3-phosphate acyltransferase</fullName>
        <ecNumber evidence="5 11">2.3.1.51</ecNumber>
    </recommendedName>
</protein>
<evidence type="ECO:0000256" key="12">
    <source>
        <dbReference type="SAM" id="Phobius"/>
    </source>
</evidence>
<dbReference type="GO" id="GO:0006654">
    <property type="term" value="P:phosphatidic acid biosynthetic process"/>
    <property type="evidence" value="ECO:0007669"/>
    <property type="project" value="TreeGrafter"/>
</dbReference>
<comment type="pathway">
    <text evidence="2">Phospholipid metabolism; CDP-diacylglycerol biosynthesis; CDP-diacylglycerol from sn-glycerol 3-phosphate: step 2/3.</text>
</comment>
<dbReference type="InterPro" id="IPR004552">
    <property type="entry name" value="AGP_acyltrans"/>
</dbReference>
<gene>
    <name evidence="14" type="primary">plsC</name>
    <name evidence="14" type="ordered locus">CT2036</name>
</gene>
<evidence type="ECO:0000256" key="9">
    <source>
        <dbReference type="ARBA" id="ARBA00023098"/>
    </source>
</evidence>
<evidence type="ECO:0000256" key="3">
    <source>
        <dbReference type="ARBA" id="ARBA00005189"/>
    </source>
</evidence>
<keyword evidence="7 11" id="KW-0444">Lipid biosynthesis</keyword>
<dbReference type="Pfam" id="PF01553">
    <property type="entry name" value="Acyltransferase"/>
    <property type="match status" value="1"/>
</dbReference>
<keyword evidence="10 11" id="KW-0012">Acyltransferase</keyword>
<evidence type="ECO:0000256" key="6">
    <source>
        <dbReference type="ARBA" id="ARBA00016139"/>
    </source>
</evidence>
<dbReference type="SMART" id="SM00563">
    <property type="entry name" value="PlsC"/>
    <property type="match status" value="1"/>
</dbReference>
<evidence type="ECO:0000313" key="15">
    <source>
        <dbReference type="Proteomes" id="UP000001007"/>
    </source>
</evidence>
<keyword evidence="12" id="KW-0812">Transmembrane</keyword>
<comment type="domain">
    <text evidence="11">The HXXXXD motif is essential for acyltransferase activity and may constitute the binding site for the phosphate moiety of the glycerol-3-phosphate.</text>
</comment>
<comment type="similarity">
    <text evidence="4 11">Belongs to the 1-acyl-sn-glycerol-3-phosphate acyltransferase family.</text>
</comment>
<dbReference type="Proteomes" id="UP000001007">
    <property type="component" value="Chromosome"/>
</dbReference>
<dbReference type="InterPro" id="IPR002123">
    <property type="entry name" value="Plipid/glycerol_acylTrfase"/>
</dbReference>
<keyword evidence="11" id="KW-1208">Phospholipid metabolism</keyword>
<dbReference type="PANTHER" id="PTHR10434">
    <property type="entry name" value="1-ACYL-SN-GLYCEROL-3-PHOSPHATE ACYLTRANSFERASE"/>
    <property type="match status" value="1"/>
</dbReference>
<keyword evidence="12" id="KW-0472">Membrane</keyword>
<comment type="pathway">
    <text evidence="3">Lipid metabolism.</text>
</comment>
<evidence type="ECO:0000256" key="8">
    <source>
        <dbReference type="ARBA" id="ARBA00022679"/>
    </source>
</evidence>
<dbReference type="RefSeq" id="WP_010933691.1">
    <property type="nucleotide sequence ID" value="NC_002932.3"/>
</dbReference>
<evidence type="ECO:0000256" key="10">
    <source>
        <dbReference type="ARBA" id="ARBA00023315"/>
    </source>
</evidence>
<dbReference type="PATRIC" id="fig|194439.7.peg.1845"/>